<evidence type="ECO:0000256" key="5">
    <source>
        <dbReference type="ARBA" id="ARBA00023136"/>
    </source>
</evidence>
<dbReference type="WBParaSite" id="PSAMB.scaffold294size58623.g4483.t1">
    <property type="protein sequence ID" value="PSAMB.scaffold294size58623.g4483.t1"/>
    <property type="gene ID" value="PSAMB.scaffold294size58623.g4483"/>
</dbReference>
<dbReference type="GO" id="GO:0070072">
    <property type="term" value="P:vacuolar proton-transporting V-type ATPase complex assembly"/>
    <property type="evidence" value="ECO:0007669"/>
    <property type="project" value="InterPro"/>
</dbReference>
<dbReference type="GO" id="GO:0005789">
    <property type="term" value="C:endoplasmic reticulum membrane"/>
    <property type="evidence" value="ECO:0007669"/>
    <property type="project" value="UniProtKB-SubCell"/>
</dbReference>
<name>A0A914W194_9BILA</name>
<dbReference type="AlphaFoldDB" id="A0A914W194"/>
<keyword evidence="7" id="KW-1185">Reference proteome</keyword>
<reference evidence="8" key="1">
    <citation type="submission" date="2022-11" db="UniProtKB">
        <authorList>
            <consortium name="WormBaseParasite"/>
        </authorList>
    </citation>
    <scope>IDENTIFICATION</scope>
</reference>
<proteinExistence type="predicted"/>
<organism evidence="7 8">
    <name type="scientific">Plectus sambesii</name>
    <dbReference type="NCBI Taxonomy" id="2011161"/>
    <lineage>
        <taxon>Eukaryota</taxon>
        <taxon>Metazoa</taxon>
        <taxon>Ecdysozoa</taxon>
        <taxon>Nematoda</taxon>
        <taxon>Chromadorea</taxon>
        <taxon>Plectida</taxon>
        <taxon>Plectina</taxon>
        <taxon>Plectoidea</taxon>
        <taxon>Plectidae</taxon>
        <taxon>Plectus</taxon>
    </lineage>
</organism>
<evidence type="ECO:0000256" key="1">
    <source>
        <dbReference type="ARBA" id="ARBA00004477"/>
    </source>
</evidence>
<dbReference type="PANTHER" id="PTHR31394">
    <property type="entry name" value="TRANSMEMBRANE PROTEIN 199"/>
    <property type="match status" value="1"/>
</dbReference>
<keyword evidence="3" id="KW-0256">Endoplasmic reticulum</keyword>
<accession>A0A914W194</accession>
<evidence type="ECO:0000313" key="8">
    <source>
        <dbReference type="WBParaSite" id="PSAMB.scaffold294size58623.g4483.t1"/>
    </source>
</evidence>
<evidence type="ECO:0000256" key="2">
    <source>
        <dbReference type="ARBA" id="ARBA00022692"/>
    </source>
</evidence>
<protein>
    <submittedName>
        <fullName evidence="8">Transmembrane protein 199</fullName>
    </submittedName>
</protein>
<evidence type="ECO:0000313" key="7">
    <source>
        <dbReference type="Proteomes" id="UP000887566"/>
    </source>
</evidence>
<evidence type="ECO:0000256" key="6">
    <source>
        <dbReference type="SAM" id="Phobius"/>
    </source>
</evidence>
<sequence>MEVTVELAEKDLEQLRTLLGVDGSQLIDSKLNDSQRAQVKRLLNTGEATIDSIKALSGLLKGASIRTHELLERASITLPSPPPPPPRSPELEERIQRLKAVQANKEYKLMTANVDSNQRFGKVNLMDDFGREMQTVNKQAVAVFNTVLTVAGAFAFGFFGIDFAYPSARMDFAVKMMFGLVIATIVFFADLYFIVKNMNIDENAQLDAGKKSQ</sequence>
<evidence type="ECO:0000256" key="3">
    <source>
        <dbReference type="ARBA" id="ARBA00022824"/>
    </source>
</evidence>
<evidence type="ECO:0000256" key="4">
    <source>
        <dbReference type="ARBA" id="ARBA00022989"/>
    </source>
</evidence>
<dbReference type="Pfam" id="PF11712">
    <property type="entry name" value="Vma12"/>
    <property type="match status" value="1"/>
</dbReference>
<feature type="transmembrane region" description="Helical" evidence="6">
    <location>
        <begin position="173"/>
        <end position="195"/>
    </location>
</feature>
<dbReference type="Proteomes" id="UP000887566">
    <property type="component" value="Unplaced"/>
</dbReference>
<comment type="subcellular location">
    <subcellularLocation>
        <location evidence="1">Endoplasmic reticulum membrane</location>
        <topology evidence="1">Multi-pass membrane protein</topology>
    </subcellularLocation>
</comment>
<keyword evidence="2 6" id="KW-0812">Transmembrane</keyword>
<keyword evidence="4 6" id="KW-1133">Transmembrane helix</keyword>
<dbReference type="PANTHER" id="PTHR31394:SF1">
    <property type="entry name" value="TRANSMEMBRANE PROTEIN 199"/>
    <property type="match status" value="1"/>
</dbReference>
<keyword evidence="5 6" id="KW-0472">Membrane</keyword>
<feature type="transmembrane region" description="Helical" evidence="6">
    <location>
        <begin position="140"/>
        <end position="161"/>
    </location>
</feature>
<dbReference type="InterPro" id="IPR021013">
    <property type="entry name" value="ATPase_Vma12"/>
</dbReference>